<dbReference type="InterPro" id="IPR006530">
    <property type="entry name" value="YD"/>
</dbReference>
<accession>A0A0Q0XR23</accession>
<dbReference type="InterPro" id="IPR031325">
    <property type="entry name" value="RHS_repeat"/>
</dbReference>
<dbReference type="STRING" id="1563157.AQS70_03575"/>
<dbReference type="Pfam" id="PF05593">
    <property type="entry name" value="RHS_repeat"/>
    <property type="match status" value="1"/>
</dbReference>
<dbReference type="Proteomes" id="UP000050342">
    <property type="component" value="Unassembled WGS sequence"/>
</dbReference>
<reference evidence="1 2" key="1">
    <citation type="submission" date="2015-10" db="EMBL/GenBank/DDBJ databases">
        <title>Pseudomonas helleri sp. nov. and Pseudomonas weihenstephanensis sp. nov., isolated from raw cows milk.</title>
        <authorList>
            <person name="Von Neubeck M."/>
            <person name="Huptas C."/>
            <person name="Wenning M."/>
            <person name="Scherer S."/>
        </authorList>
    </citation>
    <scope>NUCLEOTIDE SEQUENCE [LARGE SCALE GENOMIC DNA]</scope>
    <source>
        <strain evidence="1 2">BSTT44</strain>
    </source>
</reference>
<sequence length="1228" mass="138700">MATSNAVHSNAFNFMSYLTGGVDPRTGQYSVAINLPDLNTNDLMGPMVPLSLVFSALNMRDSGFGPGWSLQQTEYNLVNKVLSLSSGETYRVTGATDNGQLVMDEKKLDTFRLYKEGEQYRVVYKSGITEILRVYGSLALPVKIYSREGRQVNLSYLPYKDSYLLSDIKDGRGETLLDFVREDGTLLVRFYPYSGIDGSPLAVYKMVYLAGDLQTTLLLPTEDNAHWLFRYINVRGYYCISEVETPTGSHETIYYEDEGHQHPDANSPNLPRVTRHLADPGCGQPVIETVYGYDLPAPEPKTHHNFLGFGAPGLIWNNEGIDNLYQVTGYDYSTVEYLMSEGREVQRTERTFNSFHLLTEESTTQNGALKRVRTTYHARDVDFESQPNNFQLPKTVETFWSLNGAGRSEVVATDYDEYGNLVRQVDANGVAEISTYYGLEAEDGCPADPEQFVRNLKETLVVPADSEYAGAPTLATRYRYIQFAGLDPAHADWLSVESETLLEVFGSNERTLQTSQYHYYDDLDTQYLYGRVNYQNLNFSVSSESPEKDRCFLIDFEYSLATKSFSLAAETVLHTITTTSNNFDQAIKVITSETSLIHGQSLLVSDENNVTVRYTYDVLMRVVSEVVSPDDPEYRAERVYAYTLYTPGSTLYPTQTTTNVKGVKTQTLLDGFNRVVGEKRQNADAENRNLSDLYRDTYTADYDVFGHVISEVEFDWLDDTRALELKTTFTYDDWGQQLTEIRPDGVQVNESTNPIGTADWKGKIITSWSAVSDSSVFYDYTVTKVNVFDKPVTTDRFDGTGELIYSRDESFYDGLGRLAKQVDAKARETLYTYDAYDRVLETTLPNGVKVVREYALHSSEDLPTQISVAERILGTQSFDGLDRLSSSVIGGRKKAFTYKPGELQPCSVTTARGQTIEYNYLPQLGEEPIERRFINEDVNAYYVYDSKDARLCECSEDGQFLAREYFSTGEVKKESVSHSGNPPLEMSYKYSLKSRLLSYTDVLGQLQTYTYKLEDAGRMSRTELGDTASDFTYNSLGLVKSIYTVDCSSSRYVSIALEYDVYGREILRTFDLNGIEQILNQQYDEVDNLVSRVLSEGDQIIRSEKYFYDTCSRLDMYECTGTQPPIDPFGRPIAMQMFSFDDLDNITEVRTSYADGGMSVAEYHFKSIDPVQLTSFSYSIDNGTPTVVELVYDADGNMVRDEAGRIMEYDELNRLKSVSVGGLNCLSI</sequence>
<dbReference type="PANTHER" id="PTHR32305">
    <property type="match status" value="1"/>
</dbReference>
<dbReference type="OrthoDB" id="5862074at2"/>
<proteinExistence type="predicted"/>
<dbReference type="PANTHER" id="PTHR32305:SF15">
    <property type="entry name" value="PROTEIN RHSA-RELATED"/>
    <property type="match status" value="1"/>
</dbReference>
<gene>
    <name evidence="1" type="ORF">AQS70_03575</name>
</gene>
<dbReference type="AlphaFoldDB" id="A0A0Q0XR23"/>
<name>A0A0Q0XR23_9PSED</name>
<evidence type="ECO:0000313" key="2">
    <source>
        <dbReference type="Proteomes" id="UP000050342"/>
    </source>
</evidence>
<organism evidence="1 2">
    <name type="scientific">Pseudomonas endophytica</name>
    <dbReference type="NCBI Taxonomy" id="1563157"/>
    <lineage>
        <taxon>Bacteria</taxon>
        <taxon>Pseudomonadati</taxon>
        <taxon>Pseudomonadota</taxon>
        <taxon>Gammaproteobacteria</taxon>
        <taxon>Pseudomonadales</taxon>
        <taxon>Pseudomonadaceae</taxon>
        <taxon>Pseudomonas</taxon>
    </lineage>
</organism>
<dbReference type="EMBL" id="LLWH01000198">
    <property type="protein sequence ID" value="KQB52409.1"/>
    <property type="molecule type" value="Genomic_DNA"/>
</dbReference>
<evidence type="ECO:0008006" key="3">
    <source>
        <dbReference type="Google" id="ProtNLM"/>
    </source>
</evidence>
<dbReference type="RefSeq" id="WP_055104086.1">
    <property type="nucleotide sequence ID" value="NZ_LLWH01000198.1"/>
</dbReference>
<keyword evidence="2" id="KW-1185">Reference proteome</keyword>
<evidence type="ECO:0000313" key="1">
    <source>
        <dbReference type="EMBL" id="KQB52409.1"/>
    </source>
</evidence>
<dbReference type="NCBIfam" id="TIGR01643">
    <property type="entry name" value="YD_repeat_2x"/>
    <property type="match status" value="1"/>
</dbReference>
<dbReference type="InterPro" id="IPR050708">
    <property type="entry name" value="T6SS_VgrG/RHS"/>
</dbReference>
<protein>
    <recommendedName>
        <fullName evidence="3">Sugar-binding protein</fullName>
    </recommendedName>
</protein>
<dbReference type="Gene3D" id="2.180.10.10">
    <property type="entry name" value="RHS repeat-associated core"/>
    <property type="match status" value="1"/>
</dbReference>
<comment type="caution">
    <text evidence="1">The sequence shown here is derived from an EMBL/GenBank/DDBJ whole genome shotgun (WGS) entry which is preliminary data.</text>
</comment>